<evidence type="ECO:0000313" key="7">
    <source>
        <dbReference type="EMBL" id="PSU34285.1"/>
    </source>
</evidence>
<dbReference type="InterPro" id="IPR003593">
    <property type="entry name" value="AAA+_ATPase"/>
</dbReference>
<dbReference type="GO" id="GO:0016887">
    <property type="term" value="F:ATP hydrolysis activity"/>
    <property type="evidence" value="ECO:0007669"/>
    <property type="project" value="InterPro"/>
</dbReference>
<dbReference type="RefSeq" id="WP_107348711.1">
    <property type="nucleotide sequence ID" value="NZ_PYMH01000003.1"/>
</dbReference>
<dbReference type="EMBL" id="PYMH01000003">
    <property type="protein sequence ID" value="PSU34285.1"/>
    <property type="molecule type" value="Genomic_DNA"/>
</dbReference>
<evidence type="ECO:0000256" key="2">
    <source>
        <dbReference type="ARBA" id="ARBA00022741"/>
    </source>
</evidence>
<evidence type="ECO:0000313" key="8">
    <source>
        <dbReference type="Proteomes" id="UP000241222"/>
    </source>
</evidence>
<dbReference type="AlphaFoldDB" id="A0A2T3J022"/>
<keyword evidence="3 7" id="KW-0067">ATP-binding</keyword>
<organism evidence="7 8">
    <name type="scientific">Photobacterium lutimaris</name>
    <dbReference type="NCBI Taxonomy" id="388278"/>
    <lineage>
        <taxon>Bacteria</taxon>
        <taxon>Pseudomonadati</taxon>
        <taxon>Pseudomonadota</taxon>
        <taxon>Gammaproteobacteria</taxon>
        <taxon>Vibrionales</taxon>
        <taxon>Vibrionaceae</taxon>
        <taxon>Photobacterium</taxon>
    </lineage>
</organism>
<dbReference type="GO" id="GO:0005524">
    <property type="term" value="F:ATP binding"/>
    <property type="evidence" value="ECO:0007669"/>
    <property type="project" value="UniProtKB-KW"/>
</dbReference>
<accession>A0A2T3J022</accession>
<comment type="function">
    <text evidence="5">Part of the ABC transporter complex HmuTUV involved in hemin import. Responsible for energy coupling to the transport system.</text>
</comment>
<proteinExistence type="predicted"/>
<dbReference type="InterPro" id="IPR027417">
    <property type="entry name" value="P-loop_NTPase"/>
</dbReference>
<dbReference type="Pfam" id="PF00005">
    <property type="entry name" value="ABC_tran"/>
    <property type="match status" value="1"/>
</dbReference>
<protein>
    <submittedName>
        <fullName evidence="7">Heme ABC transporter ATP-binding protein</fullName>
    </submittedName>
</protein>
<comment type="caution">
    <text evidence="7">The sequence shown here is derived from an EMBL/GenBank/DDBJ whole genome shotgun (WGS) entry which is preliminary data.</text>
</comment>
<evidence type="ECO:0000256" key="3">
    <source>
        <dbReference type="ARBA" id="ARBA00022840"/>
    </source>
</evidence>
<dbReference type="SMART" id="SM00382">
    <property type="entry name" value="AAA"/>
    <property type="match status" value="1"/>
</dbReference>
<gene>
    <name evidence="7" type="ORF">C9I99_09890</name>
</gene>
<dbReference type="Gene3D" id="3.40.50.300">
    <property type="entry name" value="P-loop containing nucleotide triphosphate hydrolases"/>
    <property type="match status" value="1"/>
</dbReference>
<keyword evidence="8" id="KW-1185">Reference proteome</keyword>
<dbReference type="Proteomes" id="UP000241222">
    <property type="component" value="Unassembled WGS sequence"/>
</dbReference>
<dbReference type="PANTHER" id="PTHR42794">
    <property type="entry name" value="HEMIN IMPORT ATP-BINDING PROTEIN HMUV"/>
    <property type="match status" value="1"/>
</dbReference>
<dbReference type="SUPFAM" id="SSF52540">
    <property type="entry name" value="P-loop containing nucleoside triphosphate hydrolases"/>
    <property type="match status" value="1"/>
</dbReference>
<dbReference type="OrthoDB" id="5292475at2"/>
<dbReference type="InterPro" id="IPR003439">
    <property type="entry name" value="ABC_transporter-like_ATP-bd"/>
</dbReference>
<feature type="domain" description="ABC transporter" evidence="6">
    <location>
        <begin position="21"/>
        <end position="256"/>
    </location>
</feature>
<dbReference type="NCBIfam" id="NF010068">
    <property type="entry name" value="PRK13548.1"/>
    <property type="match status" value="1"/>
</dbReference>
<keyword evidence="2" id="KW-0547">Nucleotide-binding</keyword>
<evidence type="ECO:0000259" key="6">
    <source>
        <dbReference type="PROSITE" id="PS50893"/>
    </source>
</evidence>
<evidence type="ECO:0000256" key="1">
    <source>
        <dbReference type="ARBA" id="ARBA00022448"/>
    </source>
</evidence>
<keyword evidence="4" id="KW-1278">Translocase</keyword>
<dbReference type="PROSITE" id="PS50893">
    <property type="entry name" value="ABC_TRANSPORTER_2"/>
    <property type="match status" value="1"/>
</dbReference>
<keyword evidence="1" id="KW-0813">Transport</keyword>
<sequence>MSYTANTPHQANISTGTNVAINAEHLSLRLGGKTLLDDFSLQIKSGQLTALLGPNGAGKSTLLKVLCGEMEAEGEVNLFGYPRHDWPTSQLARHLGVLPQHSSLSFAFTGQEVVELGTLPLALPNAQAKKIAHEKMAMVGVTELASRLYPTLSGGEKQRIHFARVLTQLSQADERCILMLDEPTSALDLAHQHNALIVARQMAKAGAAVIIVIHDLNLAAQYADRLVIINHGKIQADGTPEQALTAKNIESVYGWPVCITQHPVDNYPIVLAATT</sequence>
<dbReference type="CDD" id="cd03214">
    <property type="entry name" value="ABC_Iron-Siderophores_B12_Hemin"/>
    <property type="match status" value="1"/>
</dbReference>
<evidence type="ECO:0000256" key="4">
    <source>
        <dbReference type="ARBA" id="ARBA00022967"/>
    </source>
</evidence>
<dbReference type="PANTHER" id="PTHR42794:SF1">
    <property type="entry name" value="HEMIN IMPORT ATP-BINDING PROTEIN HMUV"/>
    <property type="match status" value="1"/>
</dbReference>
<evidence type="ECO:0000256" key="5">
    <source>
        <dbReference type="ARBA" id="ARBA00037066"/>
    </source>
</evidence>
<name>A0A2T3J022_9GAMM</name>
<reference evidence="7 8" key="1">
    <citation type="submission" date="2018-03" db="EMBL/GenBank/DDBJ databases">
        <title>Whole genome sequencing of Histamine producing bacteria.</title>
        <authorList>
            <person name="Butler K."/>
        </authorList>
    </citation>
    <scope>NUCLEOTIDE SEQUENCE [LARGE SCALE GENOMIC DNA]</scope>
    <source>
        <strain evidence="7 8">JCM 13586</strain>
    </source>
</reference>